<feature type="coiled-coil region" evidence="2">
    <location>
        <begin position="292"/>
        <end position="322"/>
    </location>
</feature>
<proteinExistence type="inferred from homology"/>
<dbReference type="Pfam" id="PF05178">
    <property type="entry name" value="Kri1"/>
    <property type="match status" value="1"/>
</dbReference>
<name>M7P9I0_PNEMU</name>
<evidence type="ECO:0000256" key="1">
    <source>
        <dbReference type="ARBA" id="ARBA00007473"/>
    </source>
</evidence>
<dbReference type="RefSeq" id="XP_007873155.1">
    <property type="nucleotide sequence ID" value="XM_007874964.1"/>
</dbReference>
<dbReference type="OMA" id="KIMATRH"/>
<dbReference type="PANTHER" id="PTHR14490">
    <property type="entry name" value="ZINC FINGER, ZZ TYPE"/>
    <property type="match status" value="1"/>
</dbReference>
<dbReference type="OrthoDB" id="10252032at2759"/>
<feature type="domain" description="Kri1-like C-terminal" evidence="3">
    <location>
        <begin position="444"/>
        <end position="525"/>
    </location>
</feature>
<dbReference type="InterPro" id="IPR024626">
    <property type="entry name" value="Kri1-like_C"/>
</dbReference>
<comment type="caution">
    <text evidence="4">The sequence shown here is derived from an EMBL/GenBank/DDBJ whole genome shotgun (WGS) entry which is preliminary data.</text>
</comment>
<dbReference type="GeneID" id="19894932"/>
<dbReference type="GO" id="GO:0030686">
    <property type="term" value="C:90S preribosome"/>
    <property type="evidence" value="ECO:0007669"/>
    <property type="project" value="TreeGrafter"/>
</dbReference>
<protein>
    <recommendedName>
        <fullName evidence="3">Kri1-like C-terminal domain-containing protein</fullName>
    </recommendedName>
</protein>
<evidence type="ECO:0000259" key="3">
    <source>
        <dbReference type="Pfam" id="PF12936"/>
    </source>
</evidence>
<dbReference type="EMBL" id="AFWA02000006">
    <property type="protein sequence ID" value="EMR10525.1"/>
    <property type="molecule type" value="Genomic_DNA"/>
</dbReference>
<dbReference type="InterPro" id="IPR018034">
    <property type="entry name" value="Kri1"/>
</dbReference>
<evidence type="ECO:0000313" key="5">
    <source>
        <dbReference type="Proteomes" id="UP000011958"/>
    </source>
</evidence>
<dbReference type="GO" id="GO:0005730">
    <property type="term" value="C:nucleolus"/>
    <property type="evidence" value="ECO:0007669"/>
    <property type="project" value="TreeGrafter"/>
</dbReference>
<dbReference type="Proteomes" id="UP000011958">
    <property type="component" value="Unassembled WGS sequence"/>
</dbReference>
<dbReference type="eggNOG" id="KOG2409">
    <property type="taxonomic scope" value="Eukaryota"/>
</dbReference>
<evidence type="ECO:0000256" key="2">
    <source>
        <dbReference type="SAM" id="Coils"/>
    </source>
</evidence>
<dbReference type="VEuPathDB" id="FungiDB:PNEG_01235"/>
<keyword evidence="2" id="KW-0175">Coiled coil</keyword>
<keyword evidence="5" id="KW-1185">Reference proteome</keyword>
<dbReference type="GO" id="GO:0000447">
    <property type="term" value="P:endonucleolytic cleavage in ITS1 to separate SSU-rRNA from 5.8S rRNA and LSU-rRNA from tricistronic rRNA transcript (SSU-rRNA, 5.8S rRNA, LSU-rRNA)"/>
    <property type="evidence" value="ECO:0007669"/>
    <property type="project" value="TreeGrafter"/>
</dbReference>
<dbReference type="PANTHER" id="PTHR14490:SF5">
    <property type="entry name" value="PROTEIN KRI1 HOMOLOG"/>
    <property type="match status" value="1"/>
</dbReference>
<organism evidence="4 5">
    <name type="scientific">Pneumocystis murina (strain B123)</name>
    <name type="common">Mouse pneumocystis pneumonia agent</name>
    <name type="synonym">Pneumocystis carinii f. sp. muris</name>
    <dbReference type="NCBI Taxonomy" id="1069680"/>
    <lineage>
        <taxon>Eukaryota</taxon>
        <taxon>Fungi</taxon>
        <taxon>Dikarya</taxon>
        <taxon>Ascomycota</taxon>
        <taxon>Taphrinomycotina</taxon>
        <taxon>Pneumocystomycetes</taxon>
        <taxon>Pneumocystaceae</taxon>
        <taxon>Pneumocystis</taxon>
    </lineage>
</organism>
<reference evidence="5" key="1">
    <citation type="journal article" date="2016" name="Nat. Commun.">
        <title>Genome analysis of three Pneumocystis species reveals adaptation mechanisms to life exclusively in mammalian hosts.</title>
        <authorList>
            <person name="Ma L."/>
            <person name="Chen Z."/>
            <person name="Huang D.W."/>
            <person name="Kutty G."/>
            <person name="Ishihara M."/>
            <person name="Wang H."/>
            <person name="Abouelleil A."/>
            <person name="Bishop L."/>
            <person name="Davey E."/>
            <person name="Deng R."/>
            <person name="Deng X."/>
            <person name="Fan L."/>
            <person name="Fantoni G."/>
            <person name="Fitzgerald M."/>
            <person name="Gogineni E."/>
            <person name="Goldberg J.M."/>
            <person name="Handley G."/>
            <person name="Hu X."/>
            <person name="Huber C."/>
            <person name="Jiao X."/>
            <person name="Jones K."/>
            <person name="Levin J.Z."/>
            <person name="Liu Y."/>
            <person name="Macdonald P."/>
            <person name="Melnikov A."/>
            <person name="Raley C."/>
            <person name="Sassi M."/>
            <person name="Sherman B.T."/>
            <person name="Song X."/>
            <person name="Sykes S."/>
            <person name="Tran B."/>
            <person name="Walsh L."/>
            <person name="Xia Y."/>
            <person name="Yang J."/>
            <person name="Young S."/>
            <person name="Zeng Q."/>
            <person name="Zheng X."/>
            <person name="Stephens R."/>
            <person name="Nusbaum C."/>
            <person name="Birren B.W."/>
            <person name="Azadi P."/>
            <person name="Lempicki R.A."/>
            <person name="Cuomo C.A."/>
            <person name="Kovacs J.A."/>
        </authorList>
    </citation>
    <scope>NUCLEOTIDE SEQUENCE [LARGE SCALE GENOMIC DNA]</scope>
    <source>
        <strain evidence="5">B123</strain>
    </source>
</reference>
<dbReference type="AlphaFoldDB" id="M7P9I0"/>
<accession>M7P9I0</accession>
<evidence type="ECO:0000313" key="4">
    <source>
        <dbReference type="EMBL" id="EMR10525.1"/>
    </source>
</evidence>
<dbReference type="HOGENOM" id="CLU_009647_3_0_1"/>
<dbReference type="STRING" id="1069680.M7P9I0"/>
<gene>
    <name evidence="4" type="ORF">PNEG_01235</name>
</gene>
<comment type="similarity">
    <text evidence="1">Belongs to the KRI1 family.</text>
</comment>
<dbReference type="Pfam" id="PF12936">
    <property type="entry name" value="Kri1_C"/>
    <property type="match status" value="1"/>
</dbReference>
<sequence>MHLLSDHDDSDDLDKIVINEAYARRYQHNKAREELHRLKDKYGSDFENTESSETEDEIGDLATPSMNAAILETILKIRNKDPDIYKSDVNFYENVEDELIIKEKSKPFRLNDYHRQQLLDSSKNGMEEEKKLDVSDPTYVEEQRMLKEEILTVFHGETHDDEFLTLRKKSLQEQEEEDKAYKDFLMEKVEDKVRKKILQQWINVSNKPLDESNEKSSKDTRDENFLFSYVLNRGWIDKNANRVASYDEVIKGLESDESFDEKVDEFEAKYNFRFEEEDSNQISSYSRDILSVRRKNEKRKHLREKKNQLKRIEKLKKEEEIFRLKNLKRKELMEKLNKIAQVTGDSTLKFEDIDIEGDFDPDKWSARMDKIFNEAYYSKKEKKPVFEDDTDIECIDSDYGESLKNYSDVEINSTNSQKNQMKSKKNISAVKLSKKEKEDRKRKLDFMLGQHYNVNIKKSGTFKYNKVDPYIFGLNHADILYANDAELNEFVSLKKLTPYRNKKLQEKDKKKYGKKKRLKEWRKKVWGEYLDNQDIVEKSNTNMFNDKKDI</sequence>